<organism evidence="1 2">
    <name type="scientific">Paracoccus lutimaris</name>
    <dbReference type="NCBI Taxonomy" id="1490030"/>
    <lineage>
        <taxon>Bacteria</taxon>
        <taxon>Pseudomonadati</taxon>
        <taxon>Pseudomonadota</taxon>
        <taxon>Alphaproteobacteria</taxon>
        <taxon>Rhodobacterales</taxon>
        <taxon>Paracoccaceae</taxon>
        <taxon>Paracoccus</taxon>
    </lineage>
</organism>
<accession>A0A368Z7Z5</accession>
<dbReference type="RefSeq" id="WP_181870197.1">
    <property type="nucleotide sequence ID" value="NZ_QPJL01000001.1"/>
</dbReference>
<dbReference type="Proteomes" id="UP000253345">
    <property type="component" value="Unassembled WGS sequence"/>
</dbReference>
<evidence type="ECO:0000313" key="1">
    <source>
        <dbReference type="EMBL" id="RCW88572.1"/>
    </source>
</evidence>
<reference evidence="1 2" key="1">
    <citation type="submission" date="2018-07" db="EMBL/GenBank/DDBJ databases">
        <title>Genomic Encyclopedia of Type Strains, Phase III (KMG-III): the genomes of soil and plant-associated and newly described type strains.</title>
        <authorList>
            <person name="Whitman W."/>
        </authorList>
    </citation>
    <scope>NUCLEOTIDE SEQUENCE [LARGE SCALE GENOMIC DNA]</scope>
    <source>
        <strain evidence="1 2">CECT 8525</strain>
    </source>
</reference>
<proteinExistence type="predicted"/>
<dbReference type="EMBL" id="QPJL01000001">
    <property type="protein sequence ID" value="RCW88572.1"/>
    <property type="molecule type" value="Genomic_DNA"/>
</dbReference>
<comment type="caution">
    <text evidence="1">The sequence shown here is derived from an EMBL/GenBank/DDBJ whole genome shotgun (WGS) entry which is preliminary data.</text>
</comment>
<sequence length="56" mass="6279">MRKLTTAELRSVRTLATILTESELSYEGTAFIVGMRLKFLGAFSIANLERVFQVKA</sequence>
<protein>
    <submittedName>
        <fullName evidence="1">Uncharacterized protein</fullName>
    </submittedName>
</protein>
<evidence type="ECO:0000313" key="2">
    <source>
        <dbReference type="Proteomes" id="UP000253345"/>
    </source>
</evidence>
<name>A0A368Z7Z5_9RHOB</name>
<dbReference type="AlphaFoldDB" id="A0A368Z7Z5"/>
<gene>
    <name evidence="1" type="ORF">DFP89_1014</name>
</gene>
<keyword evidence="2" id="KW-1185">Reference proteome</keyword>